<dbReference type="Gene3D" id="1.10.357.10">
    <property type="entry name" value="Tetracycline Repressor, domain 2"/>
    <property type="match status" value="1"/>
</dbReference>
<dbReference type="PANTHER" id="PTHR47506">
    <property type="entry name" value="TRANSCRIPTIONAL REGULATORY PROTEIN"/>
    <property type="match status" value="1"/>
</dbReference>
<keyword evidence="1" id="KW-0805">Transcription regulation</keyword>
<evidence type="ECO:0000256" key="4">
    <source>
        <dbReference type="PROSITE-ProRule" id="PRU00335"/>
    </source>
</evidence>
<feature type="DNA-binding region" description="H-T-H motif" evidence="4">
    <location>
        <begin position="32"/>
        <end position="51"/>
    </location>
</feature>
<reference evidence="7 8" key="1">
    <citation type="submission" date="2023-11" db="EMBL/GenBank/DDBJ databases">
        <title>MicrobeMod: A computational toolkit for identifying prokaryotic methylation and restriction-modification with nanopore sequencing.</title>
        <authorList>
            <person name="Crits-Christoph A."/>
            <person name="Kang S.C."/>
            <person name="Lee H."/>
            <person name="Ostrov N."/>
        </authorList>
    </citation>
    <scope>NUCLEOTIDE SEQUENCE [LARGE SCALE GENOMIC DNA]</scope>
    <source>
        <strain evidence="7 8">ATCC 43984</strain>
    </source>
</reference>
<protein>
    <submittedName>
        <fullName evidence="7">TetR/AcrR family transcriptional regulator</fullName>
    </submittedName>
</protein>
<keyword evidence="3" id="KW-0804">Transcription</keyword>
<proteinExistence type="predicted"/>
<dbReference type="SUPFAM" id="SSF46689">
    <property type="entry name" value="Homeodomain-like"/>
    <property type="match status" value="1"/>
</dbReference>
<evidence type="ECO:0000259" key="6">
    <source>
        <dbReference type="PROSITE" id="PS50977"/>
    </source>
</evidence>
<dbReference type="InterPro" id="IPR009057">
    <property type="entry name" value="Homeodomain-like_sf"/>
</dbReference>
<accession>A0ABZ0YFR6</accession>
<evidence type="ECO:0000256" key="1">
    <source>
        <dbReference type="ARBA" id="ARBA00023015"/>
    </source>
</evidence>
<dbReference type="Proteomes" id="UP001321908">
    <property type="component" value="Chromosome"/>
</dbReference>
<dbReference type="EMBL" id="CP140151">
    <property type="protein sequence ID" value="WQH10132.1"/>
    <property type="molecule type" value="Genomic_DNA"/>
</dbReference>
<dbReference type="InterPro" id="IPR001647">
    <property type="entry name" value="HTH_TetR"/>
</dbReference>
<keyword evidence="2 4" id="KW-0238">DNA-binding</keyword>
<feature type="region of interest" description="Disordered" evidence="5">
    <location>
        <begin position="143"/>
        <end position="162"/>
    </location>
</feature>
<dbReference type="Pfam" id="PF00440">
    <property type="entry name" value="TetR_N"/>
    <property type="match status" value="1"/>
</dbReference>
<evidence type="ECO:0000256" key="5">
    <source>
        <dbReference type="SAM" id="MobiDB-lite"/>
    </source>
</evidence>
<evidence type="ECO:0000256" key="3">
    <source>
        <dbReference type="ARBA" id="ARBA00023163"/>
    </source>
</evidence>
<feature type="domain" description="HTH tetR-type" evidence="6">
    <location>
        <begin position="9"/>
        <end position="69"/>
    </location>
</feature>
<gene>
    <name evidence="7" type="ORF">SR908_05545</name>
</gene>
<dbReference type="RefSeq" id="WP_246919312.1">
    <property type="nucleotide sequence ID" value="NZ_CP140151.1"/>
</dbReference>
<organism evidence="7 8">
    <name type="scientific">Chromohalobacter canadensis</name>
    <dbReference type="NCBI Taxonomy" id="141389"/>
    <lineage>
        <taxon>Bacteria</taxon>
        <taxon>Pseudomonadati</taxon>
        <taxon>Pseudomonadota</taxon>
        <taxon>Gammaproteobacteria</taxon>
        <taxon>Oceanospirillales</taxon>
        <taxon>Halomonadaceae</taxon>
        <taxon>Chromohalobacter</taxon>
    </lineage>
</organism>
<evidence type="ECO:0000313" key="8">
    <source>
        <dbReference type="Proteomes" id="UP001321908"/>
    </source>
</evidence>
<name>A0ABZ0YFR6_9GAMM</name>
<evidence type="ECO:0000256" key="2">
    <source>
        <dbReference type="ARBA" id="ARBA00023125"/>
    </source>
</evidence>
<dbReference type="PANTHER" id="PTHR47506:SF7">
    <property type="entry name" value="TRANSCRIPTIONAL REGULATORY PROTEIN"/>
    <property type="match status" value="1"/>
</dbReference>
<keyword evidence="8" id="KW-1185">Reference proteome</keyword>
<evidence type="ECO:0000313" key="7">
    <source>
        <dbReference type="EMBL" id="WQH10132.1"/>
    </source>
</evidence>
<dbReference type="PROSITE" id="PS50977">
    <property type="entry name" value="HTH_TETR_2"/>
    <property type="match status" value="1"/>
</dbReference>
<sequence>MSDSTNRKARSRERILKSAVELFSRQGFEKVSIGQIMKLAKMTHGAFYAHFASKEALYHASVRDTLESSRAARLVKGPLSVKHLTELVSNCWNLQELERKHQPGPETVLFNEIGNENAEIRTLFEASYLRMKKMLETRLIASAASRNSPSNPTATSSPTSPASFSPPWWAPWPSPRACPASKNASTSSKPPNATSCRCSASIRTNWTACSATSASSDSTPSVKCLALYSFVGIALPVTAGYGTAKAT</sequence>
<dbReference type="PRINTS" id="PR00455">
    <property type="entry name" value="HTHTETR"/>
</dbReference>